<keyword evidence="3" id="KW-1185">Reference proteome</keyword>
<protein>
    <recommendedName>
        <fullName evidence="4">Agrobacterium tumefaciens protein Atu4866</fullName>
    </recommendedName>
</protein>
<dbReference type="Gene3D" id="2.40.128.290">
    <property type="entry name" value="Uncharacterised protein Atu4866, PF11512"/>
    <property type="match status" value="1"/>
</dbReference>
<dbReference type="AlphaFoldDB" id="A0A2S0NF85"/>
<dbReference type="Pfam" id="PF11512">
    <property type="entry name" value="Atu4866"/>
    <property type="match status" value="1"/>
</dbReference>
<evidence type="ECO:0008006" key="4">
    <source>
        <dbReference type="Google" id="ProtNLM"/>
    </source>
</evidence>
<feature type="signal peptide" evidence="1">
    <location>
        <begin position="1"/>
        <end position="33"/>
    </location>
</feature>
<dbReference type="InterPro" id="IPR020955">
    <property type="entry name" value="Uncharacterised_Atu4866"/>
</dbReference>
<sequence>MRRRAMTRRVHSARTALLLAAAIALTPVQKATAQMTNPTEATPPVPAHPYVGMWVTPDGHIRHELLPNGRYDEARGARASAYRGRYVVRGNHIDYWDDTGFTADGTFVDADTLHHGGMVFRRQR</sequence>
<evidence type="ECO:0000256" key="1">
    <source>
        <dbReference type="SAM" id="SignalP"/>
    </source>
</evidence>
<dbReference type="InterPro" id="IPR038646">
    <property type="entry name" value="Atu4866-like_sf"/>
</dbReference>
<dbReference type="OrthoDB" id="9810893at2"/>
<evidence type="ECO:0000313" key="3">
    <source>
        <dbReference type="Proteomes" id="UP000237889"/>
    </source>
</evidence>
<evidence type="ECO:0000313" key="2">
    <source>
        <dbReference type="EMBL" id="AVO46601.1"/>
    </source>
</evidence>
<dbReference type="KEGG" id="phr:C6569_16895"/>
<name>A0A2S0NF85_9HYPH</name>
<reference evidence="2 3" key="1">
    <citation type="submission" date="2018-03" db="EMBL/GenBank/DDBJ databases">
        <title>Genome sequencing of Phreatobacter sp.</title>
        <authorList>
            <person name="Kim S.-J."/>
            <person name="Heo J."/>
            <person name="Kwon S.-W."/>
        </authorList>
    </citation>
    <scope>NUCLEOTIDE SEQUENCE [LARGE SCALE GENOMIC DNA]</scope>
    <source>
        <strain evidence="2 3">S-12</strain>
    </source>
</reference>
<organism evidence="2 3">
    <name type="scientific">Phreatobacter cathodiphilus</name>
    <dbReference type="NCBI Taxonomy" id="1868589"/>
    <lineage>
        <taxon>Bacteria</taxon>
        <taxon>Pseudomonadati</taxon>
        <taxon>Pseudomonadota</taxon>
        <taxon>Alphaproteobacteria</taxon>
        <taxon>Hyphomicrobiales</taxon>
        <taxon>Phreatobacteraceae</taxon>
        <taxon>Phreatobacter</taxon>
    </lineage>
</organism>
<proteinExistence type="predicted"/>
<accession>A0A2S0NF85</accession>
<dbReference type="Proteomes" id="UP000237889">
    <property type="component" value="Chromosome"/>
</dbReference>
<gene>
    <name evidence="2" type="ORF">C6569_16895</name>
</gene>
<dbReference type="EMBL" id="CP027668">
    <property type="protein sequence ID" value="AVO46601.1"/>
    <property type="molecule type" value="Genomic_DNA"/>
</dbReference>
<feature type="chain" id="PRO_5015733335" description="Agrobacterium tumefaciens protein Atu4866" evidence="1">
    <location>
        <begin position="34"/>
        <end position="124"/>
    </location>
</feature>
<keyword evidence="1" id="KW-0732">Signal</keyword>